<comment type="subcellular location">
    <subcellularLocation>
        <location evidence="1 10">Cell membrane</location>
        <topology evidence="1 10">Multi-pass membrane protein</topology>
    </subcellularLocation>
</comment>
<keyword evidence="5 10" id="KW-0472">Membrane</keyword>
<evidence type="ECO:0000256" key="5">
    <source>
        <dbReference type="ARBA" id="ARBA00023136"/>
    </source>
</evidence>
<comment type="function">
    <text evidence="9 10">Fluoride-specific ion channel. Important for reducing fluoride concentration in the cell, thus reducing its toxicity.</text>
</comment>
<dbReference type="InterPro" id="IPR003691">
    <property type="entry name" value="FluC"/>
</dbReference>
<keyword evidence="12" id="KW-1185">Reference proteome</keyword>
<dbReference type="RefSeq" id="WP_220195443.1">
    <property type="nucleotide sequence ID" value="NZ_BNJF01000002.1"/>
</dbReference>
<organism evidence="11 12">
    <name type="scientific">Ktedonospora formicarum</name>
    <dbReference type="NCBI Taxonomy" id="2778364"/>
    <lineage>
        <taxon>Bacteria</taxon>
        <taxon>Bacillati</taxon>
        <taxon>Chloroflexota</taxon>
        <taxon>Ktedonobacteria</taxon>
        <taxon>Ktedonobacterales</taxon>
        <taxon>Ktedonobacteraceae</taxon>
        <taxon>Ktedonospora</taxon>
    </lineage>
</organism>
<evidence type="ECO:0000256" key="1">
    <source>
        <dbReference type="ARBA" id="ARBA00004651"/>
    </source>
</evidence>
<keyword evidence="4 10" id="KW-1133">Transmembrane helix</keyword>
<keyword evidence="3 10" id="KW-0812">Transmembrane</keyword>
<dbReference type="PANTHER" id="PTHR28259">
    <property type="entry name" value="FLUORIDE EXPORT PROTEIN 1-RELATED"/>
    <property type="match status" value="1"/>
</dbReference>
<feature type="binding site" evidence="10">
    <location>
        <position position="81"/>
    </location>
    <ligand>
        <name>Na(+)</name>
        <dbReference type="ChEBI" id="CHEBI:29101"/>
        <note>structural</note>
    </ligand>
</feature>
<keyword evidence="6 10" id="KW-0407">Ion channel</keyword>
<evidence type="ECO:0000256" key="9">
    <source>
        <dbReference type="ARBA" id="ARBA00049940"/>
    </source>
</evidence>
<evidence type="ECO:0000313" key="12">
    <source>
        <dbReference type="Proteomes" id="UP000612362"/>
    </source>
</evidence>
<accession>A0A8J3I4Z8</accession>
<dbReference type="AlphaFoldDB" id="A0A8J3I4Z8"/>
<dbReference type="Pfam" id="PF02537">
    <property type="entry name" value="CRCB"/>
    <property type="match status" value="1"/>
</dbReference>
<name>A0A8J3I4Z8_9CHLR</name>
<keyword evidence="10" id="KW-0813">Transport</keyword>
<reference evidence="11" key="1">
    <citation type="submission" date="2020-10" db="EMBL/GenBank/DDBJ databases">
        <title>Taxonomic study of unclassified bacteria belonging to the class Ktedonobacteria.</title>
        <authorList>
            <person name="Yabe S."/>
            <person name="Wang C.M."/>
            <person name="Zheng Y."/>
            <person name="Sakai Y."/>
            <person name="Cavaletti L."/>
            <person name="Monciardini P."/>
            <person name="Donadio S."/>
        </authorList>
    </citation>
    <scope>NUCLEOTIDE SEQUENCE</scope>
    <source>
        <strain evidence="11">SOSP1-1</strain>
    </source>
</reference>
<feature type="binding site" evidence="10">
    <location>
        <position position="78"/>
    </location>
    <ligand>
        <name>Na(+)</name>
        <dbReference type="ChEBI" id="CHEBI:29101"/>
        <note>structural</note>
    </ligand>
</feature>
<evidence type="ECO:0000256" key="2">
    <source>
        <dbReference type="ARBA" id="ARBA00022475"/>
    </source>
</evidence>
<dbReference type="HAMAP" id="MF_00454">
    <property type="entry name" value="FluC"/>
    <property type="match status" value="1"/>
</dbReference>
<evidence type="ECO:0000256" key="10">
    <source>
        <dbReference type="HAMAP-Rule" id="MF_00454"/>
    </source>
</evidence>
<evidence type="ECO:0000313" key="11">
    <source>
        <dbReference type="EMBL" id="GHO46038.1"/>
    </source>
</evidence>
<keyword evidence="10" id="KW-0479">Metal-binding</keyword>
<feature type="transmembrane region" description="Helical" evidence="10">
    <location>
        <begin position="37"/>
        <end position="59"/>
    </location>
</feature>
<comment type="activity regulation">
    <text evidence="10">Na(+) is not transported, but it plays an essential structural role and its presence is essential for fluoride channel function.</text>
</comment>
<proteinExistence type="inferred from homology"/>
<keyword evidence="10" id="KW-0915">Sodium</keyword>
<keyword evidence="2 10" id="KW-1003">Cell membrane</keyword>
<dbReference type="PANTHER" id="PTHR28259:SF1">
    <property type="entry name" value="FLUORIDE EXPORT PROTEIN 1-RELATED"/>
    <property type="match status" value="1"/>
</dbReference>
<comment type="catalytic activity">
    <reaction evidence="8">
        <text>fluoride(in) = fluoride(out)</text>
        <dbReference type="Rhea" id="RHEA:76159"/>
        <dbReference type="ChEBI" id="CHEBI:17051"/>
    </reaction>
    <physiologicalReaction direction="left-to-right" evidence="8">
        <dbReference type="Rhea" id="RHEA:76160"/>
    </physiologicalReaction>
</comment>
<evidence type="ECO:0000256" key="8">
    <source>
        <dbReference type="ARBA" id="ARBA00035585"/>
    </source>
</evidence>
<keyword evidence="10" id="KW-0406">Ion transport</keyword>
<feature type="transmembrane region" description="Helical" evidence="10">
    <location>
        <begin position="71"/>
        <end position="91"/>
    </location>
</feature>
<dbReference type="EMBL" id="BNJF01000002">
    <property type="protein sequence ID" value="GHO46038.1"/>
    <property type="molecule type" value="Genomic_DNA"/>
</dbReference>
<comment type="similarity">
    <text evidence="7 10">Belongs to the fluoride channel Fluc/FEX (TC 1.A.43) family.</text>
</comment>
<evidence type="ECO:0000256" key="4">
    <source>
        <dbReference type="ARBA" id="ARBA00022989"/>
    </source>
</evidence>
<dbReference type="GO" id="GO:0062054">
    <property type="term" value="F:fluoride channel activity"/>
    <property type="evidence" value="ECO:0007669"/>
    <property type="project" value="UniProtKB-UniRule"/>
</dbReference>
<comment type="caution">
    <text evidence="11">The sequence shown here is derived from an EMBL/GenBank/DDBJ whole genome shotgun (WGS) entry which is preliminary data.</text>
</comment>
<evidence type="ECO:0000256" key="6">
    <source>
        <dbReference type="ARBA" id="ARBA00023303"/>
    </source>
</evidence>
<dbReference type="NCBIfam" id="TIGR00494">
    <property type="entry name" value="crcB"/>
    <property type="match status" value="1"/>
</dbReference>
<feature type="transmembrane region" description="Helical" evidence="10">
    <location>
        <begin position="103"/>
        <end position="125"/>
    </location>
</feature>
<evidence type="ECO:0000256" key="3">
    <source>
        <dbReference type="ARBA" id="ARBA00022692"/>
    </source>
</evidence>
<dbReference type="Proteomes" id="UP000612362">
    <property type="component" value="Unassembled WGS sequence"/>
</dbReference>
<dbReference type="GO" id="GO:0046872">
    <property type="term" value="F:metal ion binding"/>
    <property type="evidence" value="ECO:0007669"/>
    <property type="project" value="UniProtKB-KW"/>
</dbReference>
<evidence type="ECO:0000256" key="7">
    <source>
        <dbReference type="ARBA" id="ARBA00035120"/>
    </source>
</evidence>
<protein>
    <recommendedName>
        <fullName evidence="10">Fluoride-specific ion channel FluC</fullName>
    </recommendedName>
</protein>
<dbReference type="GO" id="GO:0140114">
    <property type="term" value="P:cellular detoxification of fluoride"/>
    <property type="evidence" value="ECO:0007669"/>
    <property type="project" value="UniProtKB-UniRule"/>
</dbReference>
<gene>
    <name evidence="11" type="primary">crcB2</name>
    <name evidence="10" type="synonym">crcB</name>
    <name evidence="10" type="synonym">fluC</name>
    <name evidence="11" type="ORF">KSX_42010</name>
</gene>
<dbReference type="GO" id="GO:0005886">
    <property type="term" value="C:plasma membrane"/>
    <property type="evidence" value="ECO:0007669"/>
    <property type="project" value="UniProtKB-SubCell"/>
</dbReference>
<feature type="transmembrane region" description="Helical" evidence="10">
    <location>
        <begin position="6"/>
        <end position="25"/>
    </location>
</feature>
<sequence length="129" mass="14172">MLVSLLLFTGVGIAGACGSVARYLLGRIIMEHMKGSFPWGTFVINVTGAWCIGLVFALAGQHVLSKELQTVLATGFLGGYTTFSTMHWEGVQLMRGGRRFQGIFYLIVTYMLGLSMEAVGMWLGWEITR</sequence>